<dbReference type="SMART" id="SM00028">
    <property type="entry name" value="TPR"/>
    <property type="match status" value="11"/>
</dbReference>
<dbReference type="Pfam" id="PF14559">
    <property type="entry name" value="TPR_19"/>
    <property type="match status" value="1"/>
</dbReference>
<dbReference type="InterPro" id="IPR056835">
    <property type="entry name" value="ARM_TT21_5th"/>
</dbReference>
<evidence type="ECO:0000256" key="3">
    <source>
        <dbReference type="PROSITE-ProRule" id="PRU00339"/>
    </source>
</evidence>
<dbReference type="GO" id="GO:0000993">
    <property type="term" value="F:RNA polymerase II complex binding"/>
    <property type="evidence" value="ECO:0007669"/>
    <property type="project" value="TreeGrafter"/>
</dbReference>
<keyword evidence="8" id="KW-1185">Reference proteome</keyword>
<feature type="repeat" description="TPR" evidence="3">
    <location>
        <begin position="220"/>
        <end position="253"/>
    </location>
</feature>
<dbReference type="CDD" id="cd22265">
    <property type="entry name" value="UDM1_RNF168"/>
    <property type="match status" value="1"/>
</dbReference>
<dbReference type="PANTHER" id="PTHR14027:SF2">
    <property type="entry name" value="RNA POLYMERASE-ASSOCIATED PROTEIN CTR9 HOMOLOG"/>
    <property type="match status" value="1"/>
</dbReference>
<dbReference type="Pfam" id="PF25064">
    <property type="entry name" value="ARM_TT21_5th"/>
    <property type="match status" value="1"/>
</dbReference>
<dbReference type="OrthoDB" id="343875at2759"/>
<evidence type="ECO:0000313" key="7">
    <source>
        <dbReference type="EMBL" id="OQV18381.1"/>
    </source>
</evidence>
<protein>
    <submittedName>
        <fullName evidence="7">RNA polymerase-associated protein CTR9-like protein</fullName>
    </submittedName>
</protein>
<feature type="repeat" description="TPR" evidence="3">
    <location>
        <begin position="332"/>
        <end position="365"/>
    </location>
</feature>
<dbReference type="InterPro" id="IPR019734">
    <property type="entry name" value="TPR_rpt"/>
</dbReference>
<feature type="compositionally biased region" description="Basic and acidic residues" evidence="5">
    <location>
        <begin position="1074"/>
        <end position="1083"/>
    </location>
</feature>
<sequence length="1185" mass="134478">MSISGDIQLQPPPDYWGTNFRQEKEFEIPLKQGSEGVVLDLDNLPDKDEILDVLRNEEAPTKVWTVIALHYHVRGRTDVCAAIFEEARDRISHGHLDTSEDAAFCLDLLANYYTLQFMEKKAEKERKELRDRIKELFVQVDKLFLYSRYHLLVRGFFTLLDHSQGDIKGAATQFDYVLLSAPNDALALQGRGMVAFQQKDYKKALTCFKKVLQHHPGCSADIRVGIGHCLFKLGYLEKARMAYNRAIQLDPDCSEARIGLGLILWNEGTSSSLEKALHHIVYMHKRDVEAKRVNPVNLNILADHYFFRRDPDVALKLATAAIHSSFNDILKAESAYSVGRSYHYQEDYAQAFQYYYQATVQFPKPSYLLPWFGRGQMHIEKREYPLAITCFETVLAGSPNNVETLKILGLLYLTADVKDKRSVARTYLKRVTEMCPDDVDAHIKFAELQESIDPVSALNTYLRVIQIFSDQNEDRNETPPEILNNISCLYFKLGQIERSREFLDLARSRATASLPMNPVHYKAILTTMMYNHGRILEELRDTEEAENCYRNIAEGDQPKYLDCYLRYGCIARDKGNILKASDWFKEAAHANADHPDSHLLLGNLHMAKGEYGPAQKKYEKVLDNPTTKTDTYALLSLGNIWLETLYQNIPDVEKKKRHAERAFMLYKQVLKLDPTNVYAVNGMGAVLAKTGQLEEAKEMFSVVRESTADILDLWLNIGHSYCDQRQYVAGIKMYENALKRFKEASLDPTIFLYLARAQYFHGDLKDARKTLQLARRLAPQNQALRYNLAVVMKRMALLTFGDARNATIPTYAEVQGAVEDLKVAQKIFDFLSTEGDKAVVDMVRADREKKKCADLILISASKLNDARDNDEKVQAKRQVNEEARRAYQELIMKEEMQAEEAKRKQQEELLRKRQEVLMKTNEVKEKIIREHAEEGNRPVQRKRTRKEAGLPDEFIDDQGNVIPGPGGEGGAPKRHRGEGGERRRIKAARRKRREDRLEQGLPPLSSGEENDEPEGDSPRPARRTKEPEYDRKGRKLKSAAFISDSDSSSSSSDSDAEGGDDKKTAASGGDESDAGEKRNEAKKALASSSDDDNDGVKKNKSPSKAGGKVTRRKALAGSSDDEDADADRKPVEKKAKKVVSDDEDDDMKDTDAQRHSAEPDHPDDEEDIKPAKKSKLSLNDSDSDF</sequence>
<dbReference type="Pfam" id="PF13181">
    <property type="entry name" value="TPR_8"/>
    <property type="match status" value="2"/>
</dbReference>
<dbReference type="InterPro" id="IPR011990">
    <property type="entry name" value="TPR-like_helical_dom_sf"/>
</dbReference>
<comment type="caution">
    <text evidence="7">The sequence shown here is derived from an EMBL/GenBank/DDBJ whole genome shotgun (WGS) entry which is preliminary data.</text>
</comment>
<feature type="compositionally biased region" description="Basic and acidic residues" evidence="5">
    <location>
        <begin position="1016"/>
        <end position="1031"/>
    </location>
</feature>
<dbReference type="GO" id="GO:0006368">
    <property type="term" value="P:transcription elongation by RNA polymerase II"/>
    <property type="evidence" value="ECO:0007669"/>
    <property type="project" value="TreeGrafter"/>
</dbReference>
<feature type="domain" description="Tetratricopeptide repeat protein 21A/21B fifth ARM repeats" evidence="6">
    <location>
        <begin position="651"/>
        <end position="748"/>
    </location>
</feature>
<dbReference type="AlphaFoldDB" id="A0A1W0WT55"/>
<keyword evidence="2 3" id="KW-0802">TPR repeat</keyword>
<feature type="compositionally biased region" description="Low complexity" evidence="5">
    <location>
        <begin position="1176"/>
        <end position="1185"/>
    </location>
</feature>
<evidence type="ECO:0000256" key="4">
    <source>
        <dbReference type="SAM" id="Coils"/>
    </source>
</evidence>
<feature type="region of interest" description="Disordered" evidence="5">
    <location>
        <begin position="928"/>
        <end position="1185"/>
    </location>
</feature>
<evidence type="ECO:0000259" key="6">
    <source>
        <dbReference type="Pfam" id="PF25064"/>
    </source>
</evidence>
<feature type="compositionally biased region" description="Low complexity" evidence="5">
    <location>
        <begin position="1043"/>
        <end position="1053"/>
    </location>
</feature>
<feature type="compositionally biased region" description="Basic residues" evidence="5">
    <location>
        <begin position="983"/>
        <end position="993"/>
    </location>
</feature>
<gene>
    <name evidence="7" type="ORF">BV898_07585</name>
</gene>
<feature type="repeat" description="TPR" evidence="3">
    <location>
        <begin position="185"/>
        <end position="218"/>
    </location>
</feature>
<dbReference type="GO" id="GO:0006355">
    <property type="term" value="P:regulation of DNA-templated transcription"/>
    <property type="evidence" value="ECO:0007669"/>
    <property type="project" value="InterPro"/>
</dbReference>
<evidence type="ECO:0000313" key="8">
    <source>
        <dbReference type="Proteomes" id="UP000192578"/>
    </source>
</evidence>
<dbReference type="PANTHER" id="PTHR14027">
    <property type="entry name" value="RNA POLYMERASE-ASSOCIATED PROTEIN CTR9"/>
    <property type="match status" value="1"/>
</dbReference>
<feature type="compositionally biased region" description="Basic and acidic residues" evidence="5">
    <location>
        <begin position="1149"/>
        <end position="1160"/>
    </location>
</feature>
<organism evidence="7 8">
    <name type="scientific">Hypsibius exemplaris</name>
    <name type="common">Freshwater tardigrade</name>
    <dbReference type="NCBI Taxonomy" id="2072580"/>
    <lineage>
        <taxon>Eukaryota</taxon>
        <taxon>Metazoa</taxon>
        <taxon>Ecdysozoa</taxon>
        <taxon>Tardigrada</taxon>
        <taxon>Eutardigrada</taxon>
        <taxon>Parachela</taxon>
        <taxon>Hypsibioidea</taxon>
        <taxon>Hypsibiidae</taxon>
        <taxon>Hypsibius</taxon>
    </lineage>
</organism>
<evidence type="ECO:0000256" key="5">
    <source>
        <dbReference type="SAM" id="MobiDB-lite"/>
    </source>
</evidence>
<dbReference type="InterPro" id="IPR031101">
    <property type="entry name" value="Ctr9"/>
</dbReference>
<accession>A0A1W0WT55</accession>
<dbReference type="EMBL" id="MTYJ01000050">
    <property type="protein sequence ID" value="OQV18381.1"/>
    <property type="molecule type" value="Genomic_DNA"/>
</dbReference>
<reference evidence="8" key="1">
    <citation type="submission" date="2017-01" db="EMBL/GenBank/DDBJ databases">
        <title>Comparative genomics of anhydrobiosis in the tardigrade Hypsibius dujardini.</title>
        <authorList>
            <person name="Yoshida Y."/>
            <person name="Koutsovoulos G."/>
            <person name="Laetsch D."/>
            <person name="Stevens L."/>
            <person name="Kumar S."/>
            <person name="Horikawa D."/>
            <person name="Ishino K."/>
            <person name="Komine S."/>
            <person name="Tomita M."/>
            <person name="Blaxter M."/>
            <person name="Arakawa K."/>
        </authorList>
    </citation>
    <scope>NUCLEOTIDE SEQUENCE [LARGE SCALE GENOMIC DNA]</scope>
    <source>
        <strain evidence="8">Z151</strain>
    </source>
</reference>
<evidence type="ECO:0000256" key="2">
    <source>
        <dbReference type="ARBA" id="ARBA00022803"/>
    </source>
</evidence>
<proteinExistence type="predicted"/>
<dbReference type="Gene3D" id="1.25.40.10">
    <property type="entry name" value="Tetratricopeptide repeat domain"/>
    <property type="match status" value="4"/>
</dbReference>
<feature type="coiled-coil region" evidence="4">
    <location>
        <begin position="873"/>
        <end position="916"/>
    </location>
</feature>
<dbReference type="PROSITE" id="PS50005">
    <property type="entry name" value="TPR"/>
    <property type="match status" value="4"/>
</dbReference>
<feature type="repeat" description="TPR" evidence="3">
    <location>
        <begin position="368"/>
        <end position="401"/>
    </location>
</feature>
<dbReference type="GO" id="GO:0016593">
    <property type="term" value="C:Cdc73/Paf1 complex"/>
    <property type="evidence" value="ECO:0007669"/>
    <property type="project" value="TreeGrafter"/>
</dbReference>
<keyword evidence="4" id="KW-0175">Coiled coil</keyword>
<evidence type="ECO:0000256" key="1">
    <source>
        <dbReference type="ARBA" id="ARBA00022737"/>
    </source>
</evidence>
<dbReference type="Proteomes" id="UP000192578">
    <property type="component" value="Unassembled WGS sequence"/>
</dbReference>
<name>A0A1W0WT55_HYPEX</name>
<dbReference type="SUPFAM" id="SSF48452">
    <property type="entry name" value="TPR-like"/>
    <property type="match status" value="3"/>
</dbReference>
<keyword evidence="1" id="KW-0677">Repeat</keyword>